<dbReference type="Proteomes" id="UP000318186">
    <property type="component" value="Unassembled WGS sequence"/>
</dbReference>
<organism evidence="2 3">
    <name type="scientific">Streptomyces brevispora</name>
    <dbReference type="NCBI Taxonomy" id="887462"/>
    <lineage>
        <taxon>Bacteria</taxon>
        <taxon>Bacillati</taxon>
        <taxon>Actinomycetota</taxon>
        <taxon>Actinomycetes</taxon>
        <taxon>Kitasatosporales</taxon>
        <taxon>Streptomycetaceae</taxon>
        <taxon>Streptomyces</taxon>
    </lineage>
</organism>
<proteinExistence type="predicted"/>
<evidence type="ECO:0000313" key="2">
    <source>
        <dbReference type="EMBL" id="TWG03184.1"/>
    </source>
</evidence>
<evidence type="ECO:0000313" key="3">
    <source>
        <dbReference type="Proteomes" id="UP000318186"/>
    </source>
</evidence>
<accession>A0A561UUZ5</accession>
<dbReference type="Pfam" id="PF05122">
    <property type="entry name" value="SpdB"/>
    <property type="match status" value="1"/>
</dbReference>
<comment type="caution">
    <text evidence="2">The sequence shown here is derived from an EMBL/GenBank/DDBJ whole genome shotgun (WGS) entry which is preliminary data.</text>
</comment>
<dbReference type="RefSeq" id="WP_124284024.1">
    <property type="nucleotide sequence ID" value="NZ_VIWW01000001.1"/>
</dbReference>
<name>A0A561UUZ5_9ACTN</name>
<sequence length="63" mass="6928">MPARDHFHSLMRIGPVQIGTHRDRRGHTEHAAVCTKDGCGWSAGYSSQTAAQLAARTHRCTAR</sequence>
<dbReference type="EMBL" id="VIWW01000001">
    <property type="protein sequence ID" value="TWG03184.1"/>
    <property type="molecule type" value="Genomic_DNA"/>
</dbReference>
<reference evidence="2 3" key="1">
    <citation type="submission" date="2019-06" db="EMBL/GenBank/DDBJ databases">
        <title>Sequencing the genomes of 1000 actinobacteria strains.</title>
        <authorList>
            <person name="Klenk H.-P."/>
        </authorList>
    </citation>
    <scope>NUCLEOTIDE SEQUENCE [LARGE SCALE GENOMIC DNA]</scope>
    <source>
        <strain evidence="2 3">DSM 42059</strain>
    </source>
</reference>
<feature type="region of interest" description="Disordered" evidence="1">
    <location>
        <begin position="1"/>
        <end position="24"/>
    </location>
</feature>
<dbReference type="OrthoDB" id="4248401at2"/>
<evidence type="ECO:0000256" key="1">
    <source>
        <dbReference type="SAM" id="MobiDB-lite"/>
    </source>
</evidence>
<dbReference type="AlphaFoldDB" id="A0A561UUZ5"/>
<dbReference type="InterPro" id="IPR007806">
    <property type="entry name" value="SpdB"/>
</dbReference>
<gene>
    <name evidence="2" type="ORF">FHX80_111603</name>
</gene>
<protein>
    <submittedName>
        <fullName evidence="2">Mobile element transfer protein</fullName>
    </submittedName>
</protein>